<dbReference type="EMBL" id="JBBKZV010000002">
    <property type="protein sequence ID" value="MEJ8821441.1"/>
    <property type="molecule type" value="Genomic_DNA"/>
</dbReference>
<comment type="caution">
    <text evidence="1">The sequence shown here is derived from an EMBL/GenBank/DDBJ whole genome shotgun (WGS) entry which is preliminary data.</text>
</comment>
<proteinExistence type="predicted"/>
<keyword evidence="2" id="KW-1185">Reference proteome</keyword>
<evidence type="ECO:0008006" key="3">
    <source>
        <dbReference type="Google" id="ProtNLM"/>
    </source>
</evidence>
<protein>
    <recommendedName>
        <fullName evidence="3">DNA-binding protein</fullName>
    </recommendedName>
</protein>
<name>A0ABU8VUF3_9BURK</name>
<evidence type="ECO:0000313" key="1">
    <source>
        <dbReference type="EMBL" id="MEJ8821441.1"/>
    </source>
</evidence>
<dbReference type="Proteomes" id="UP001363010">
    <property type="component" value="Unassembled WGS sequence"/>
</dbReference>
<gene>
    <name evidence="1" type="ORF">WKW80_05235</name>
</gene>
<evidence type="ECO:0000313" key="2">
    <source>
        <dbReference type="Proteomes" id="UP001363010"/>
    </source>
</evidence>
<reference evidence="1 2" key="1">
    <citation type="submission" date="2024-03" db="EMBL/GenBank/DDBJ databases">
        <title>Novel species of the genus Variovorax.</title>
        <authorList>
            <person name="Liu Q."/>
            <person name="Xin Y.-H."/>
        </authorList>
    </citation>
    <scope>NUCLEOTIDE SEQUENCE [LARGE SCALE GENOMIC DNA]</scope>
    <source>
        <strain evidence="1 2">KACC 18501</strain>
    </source>
</reference>
<dbReference type="RefSeq" id="WP_340362491.1">
    <property type="nucleotide sequence ID" value="NZ_JBBKZV010000002.1"/>
</dbReference>
<organism evidence="1 2">
    <name type="scientific">Variovorax humicola</name>
    <dbReference type="NCBI Taxonomy" id="1769758"/>
    <lineage>
        <taxon>Bacteria</taxon>
        <taxon>Pseudomonadati</taxon>
        <taxon>Pseudomonadota</taxon>
        <taxon>Betaproteobacteria</taxon>
        <taxon>Burkholderiales</taxon>
        <taxon>Comamonadaceae</taxon>
        <taxon>Variovorax</taxon>
    </lineage>
</organism>
<accession>A0ABU8VUF3</accession>
<sequence>MQTHSNPNAPALITAAAAADRLGLGVKRFKAAVTAGELGGLWLVEIGSECYVHSRLLEHFICGEPAPASPADLFR</sequence>